<dbReference type="EMBL" id="JACGDE010000001">
    <property type="protein sequence ID" value="MBA6063568.1"/>
    <property type="molecule type" value="Genomic_DNA"/>
</dbReference>
<evidence type="ECO:0000313" key="2">
    <source>
        <dbReference type="Proteomes" id="UP000541770"/>
    </source>
</evidence>
<protein>
    <submittedName>
        <fullName evidence="1">Uncharacterized protein</fullName>
    </submittedName>
</protein>
<comment type="caution">
    <text evidence="1">The sequence shown here is derived from an EMBL/GenBank/DDBJ whole genome shotgun (WGS) entry which is preliminary data.</text>
</comment>
<evidence type="ECO:0000313" key="1">
    <source>
        <dbReference type="EMBL" id="MBA6063568.1"/>
    </source>
</evidence>
<proteinExistence type="predicted"/>
<organism evidence="1 2">
    <name type="scientific">Pseudomonas mosselii</name>
    <dbReference type="NCBI Taxonomy" id="78327"/>
    <lineage>
        <taxon>Bacteria</taxon>
        <taxon>Pseudomonadati</taxon>
        <taxon>Pseudomonadota</taxon>
        <taxon>Gammaproteobacteria</taxon>
        <taxon>Pseudomonadales</taxon>
        <taxon>Pseudomonadaceae</taxon>
        <taxon>Pseudomonas</taxon>
    </lineage>
</organism>
<reference evidence="1 2" key="1">
    <citation type="submission" date="2020-07" db="EMBL/GenBank/DDBJ databases">
        <title>Diversity of carbapenemase encoding genes among Pseudomonas putida group clinical isolates in a tertiary Brazilian hospital.</title>
        <authorList>
            <person name="Alberto-Lei F."/>
            <person name="Nodari C.S."/>
            <person name="Streling A.P."/>
            <person name="Paulino J.T."/>
            <person name="Bessa-Neto F.O."/>
            <person name="Cayo R."/>
            <person name="Gales A.C."/>
        </authorList>
    </citation>
    <scope>NUCLEOTIDE SEQUENCE [LARGE SCALE GENOMIC DNA]</scope>
    <source>
        <strain evidence="1 2">14802</strain>
    </source>
</reference>
<sequence length="90" mass="10035">MQLHISRGAPATGKTIRLRQTAKNAGIKESNILVGTAYADRELEQKVLVLALRGLKVICIDECREEQLEFLRRVKHRICNSVTVHAVAAN</sequence>
<dbReference type="Proteomes" id="UP000541770">
    <property type="component" value="Unassembled WGS sequence"/>
</dbReference>
<dbReference type="AlphaFoldDB" id="A0A7W2JR66"/>
<name>A0A7W2JR66_9PSED</name>
<gene>
    <name evidence="1" type="ORF">H4C75_02165</name>
</gene>
<dbReference type="RefSeq" id="WP_182321912.1">
    <property type="nucleotide sequence ID" value="NZ_JACGDE010000001.1"/>
</dbReference>
<accession>A0A7W2JR66</accession>